<feature type="compositionally biased region" description="Polar residues" evidence="1">
    <location>
        <begin position="65"/>
        <end position="89"/>
    </location>
</feature>
<name>X0VS48_9ZZZZ</name>
<evidence type="ECO:0000313" key="3">
    <source>
        <dbReference type="EMBL" id="GAG21254.1"/>
    </source>
</evidence>
<dbReference type="AlphaFoldDB" id="X0VS48"/>
<keyword evidence="2" id="KW-0812">Transmembrane</keyword>
<dbReference type="Gene3D" id="3.40.50.1820">
    <property type="entry name" value="alpha/beta hydrolase"/>
    <property type="match status" value="1"/>
</dbReference>
<dbReference type="InterPro" id="IPR029058">
    <property type="entry name" value="AB_hydrolase_fold"/>
</dbReference>
<protein>
    <submittedName>
        <fullName evidence="3">Uncharacterized protein</fullName>
    </submittedName>
</protein>
<comment type="caution">
    <text evidence="3">The sequence shown here is derived from an EMBL/GenBank/DDBJ whole genome shotgun (WGS) entry which is preliminary data.</text>
</comment>
<organism evidence="3">
    <name type="scientific">marine sediment metagenome</name>
    <dbReference type="NCBI Taxonomy" id="412755"/>
    <lineage>
        <taxon>unclassified sequences</taxon>
        <taxon>metagenomes</taxon>
        <taxon>ecological metagenomes</taxon>
    </lineage>
</organism>
<keyword evidence="2" id="KW-0472">Membrane</keyword>
<sequence>MTSPKKTKTKKKVSVQKVLVIGIAIVSLAVVIFAFWTGRLMRARKAKESQNQINIVQNSNTQTNMLPITNSNVNQSPTNTSGPTNSNVNQSLTHEVQKTEDVQYLDNCEDCLLDIYNKDDGTNNKPIIIFVHGGEGRIPA</sequence>
<feature type="transmembrane region" description="Helical" evidence="2">
    <location>
        <begin position="18"/>
        <end position="37"/>
    </location>
</feature>
<feature type="region of interest" description="Disordered" evidence="1">
    <location>
        <begin position="64"/>
        <end position="89"/>
    </location>
</feature>
<evidence type="ECO:0000256" key="1">
    <source>
        <dbReference type="SAM" id="MobiDB-lite"/>
    </source>
</evidence>
<reference evidence="3" key="1">
    <citation type="journal article" date="2014" name="Front. Microbiol.">
        <title>High frequency of phylogenetically diverse reductive dehalogenase-homologous genes in deep subseafloor sedimentary metagenomes.</title>
        <authorList>
            <person name="Kawai M."/>
            <person name="Futagami T."/>
            <person name="Toyoda A."/>
            <person name="Takaki Y."/>
            <person name="Nishi S."/>
            <person name="Hori S."/>
            <person name="Arai W."/>
            <person name="Tsubouchi T."/>
            <person name="Morono Y."/>
            <person name="Uchiyama I."/>
            <person name="Ito T."/>
            <person name="Fujiyama A."/>
            <person name="Inagaki F."/>
            <person name="Takami H."/>
        </authorList>
    </citation>
    <scope>NUCLEOTIDE SEQUENCE</scope>
    <source>
        <strain evidence="3">Expedition CK06-06</strain>
    </source>
</reference>
<accession>X0VS48</accession>
<gene>
    <name evidence="3" type="ORF">S01H1_60519</name>
</gene>
<evidence type="ECO:0000256" key="2">
    <source>
        <dbReference type="SAM" id="Phobius"/>
    </source>
</evidence>
<feature type="non-terminal residue" evidence="3">
    <location>
        <position position="140"/>
    </location>
</feature>
<proteinExistence type="predicted"/>
<dbReference type="EMBL" id="BARS01039641">
    <property type="protein sequence ID" value="GAG21254.1"/>
    <property type="molecule type" value="Genomic_DNA"/>
</dbReference>
<keyword evidence="2" id="KW-1133">Transmembrane helix</keyword>